<accession>A0A9W6HUI4</accession>
<feature type="domain" description="ATPase BadF/BadG/BcrA/BcrD type" evidence="1">
    <location>
        <begin position="4"/>
        <end position="303"/>
    </location>
</feature>
<dbReference type="AlphaFoldDB" id="A0A9W6HUI4"/>
<evidence type="ECO:0000259" key="1">
    <source>
        <dbReference type="Pfam" id="PF01869"/>
    </source>
</evidence>
<gene>
    <name evidence="2" type="ORF">GCM10017596_25980</name>
</gene>
<protein>
    <recommendedName>
        <fullName evidence="1">ATPase BadF/BadG/BcrA/BcrD type domain-containing protein</fullName>
    </recommendedName>
</protein>
<dbReference type="Proteomes" id="UP001142325">
    <property type="component" value="Unassembled WGS sequence"/>
</dbReference>
<dbReference type="EMBL" id="BSET01000002">
    <property type="protein sequence ID" value="GLK02883.1"/>
    <property type="molecule type" value="Genomic_DNA"/>
</dbReference>
<keyword evidence="3" id="KW-1185">Reference proteome</keyword>
<dbReference type="PANTHER" id="PTHR43190">
    <property type="entry name" value="N-ACETYL-D-GLUCOSAMINE KINASE"/>
    <property type="match status" value="1"/>
</dbReference>
<dbReference type="Pfam" id="PF01869">
    <property type="entry name" value="BcrAD_BadFG"/>
    <property type="match status" value="1"/>
</dbReference>
<sequence>MRVLGIDIGGSGSRLALRESSTEPRDEREGPATRITAAGAAVDAVALAALRTAAEAWPTQIREVSAIGIGASGLGTLVADHAKLLTGLRDEARTLGFSASFAAEPTVVMAIDAVTAHLGALDGASGAIVALGTGAIALGGDGHALWHRVDGWGHLLGDRGGGAEIGMQGLRAALRAFDGIDPANTALLTAARARFGEPAAWPGLLYTRDDRAGVLASFAADVAALGAHDAVAHEILATAGADAARSAIAALVPGIAPRIALTGGIARSSIVTGSFADTVTALRPDVAQVSPAGDPLHGALLLAERAATGALEARPDYVWI</sequence>
<organism evidence="2 3">
    <name type="scientific">Microbacterium keratanolyticum</name>
    <dbReference type="NCBI Taxonomy" id="67574"/>
    <lineage>
        <taxon>Bacteria</taxon>
        <taxon>Bacillati</taxon>
        <taxon>Actinomycetota</taxon>
        <taxon>Actinomycetes</taxon>
        <taxon>Micrococcales</taxon>
        <taxon>Microbacteriaceae</taxon>
        <taxon>Microbacterium</taxon>
    </lineage>
</organism>
<dbReference type="InterPro" id="IPR002731">
    <property type="entry name" value="ATPase_BadF"/>
</dbReference>
<evidence type="ECO:0000313" key="3">
    <source>
        <dbReference type="Proteomes" id="UP001142325"/>
    </source>
</evidence>
<proteinExistence type="predicted"/>
<dbReference type="RefSeq" id="WP_204937709.1">
    <property type="nucleotide sequence ID" value="NZ_BAAAUM010000002.1"/>
</dbReference>
<dbReference type="InterPro" id="IPR043129">
    <property type="entry name" value="ATPase_NBD"/>
</dbReference>
<reference evidence="2" key="1">
    <citation type="journal article" date="2014" name="Int. J. Syst. Evol. Microbiol.">
        <title>Complete genome sequence of Corynebacterium casei LMG S-19264T (=DSM 44701T), isolated from a smear-ripened cheese.</title>
        <authorList>
            <consortium name="US DOE Joint Genome Institute (JGI-PGF)"/>
            <person name="Walter F."/>
            <person name="Albersmeier A."/>
            <person name="Kalinowski J."/>
            <person name="Ruckert C."/>
        </authorList>
    </citation>
    <scope>NUCLEOTIDE SEQUENCE</scope>
    <source>
        <strain evidence="2">VKM Ac-1958</strain>
    </source>
</reference>
<reference evidence="2" key="2">
    <citation type="submission" date="2023-01" db="EMBL/GenBank/DDBJ databases">
        <authorList>
            <person name="Sun Q."/>
            <person name="Evtushenko L."/>
        </authorList>
    </citation>
    <scope>NUCLEOTIDE SEQUENCE</scope>
    <source>
        <strain evidence="2">VKM Ac-1958</strain>
    </source>
</reference>
<dbReference type="SUPFAM" id="SSF53067">
    <property type="entry name" value="Actin-like ATPase domain"/>
    <property type="match status" value="2"/>
</dbReference>
<evidence type="ECO:0000313" key="2">
    <source>
        <dbReference type="EMBL" id="GLK02883.1"/>
    </source>
</evidence>
<name>A0A9W6HUI4_9MICO</name>
<dbReference type="Gene3D" id="3.30.420.40">
    <property type="match status" value="2"/>
</dbReference>
<comment type="caution">
    <text evidence="2">The sequence shown here is derived from an EMBL/GenBank/DDBJ whole genome shotgun (WGS) entry which is preliminary data.</text>
</comment>
<dbReference type="PANTHER" id="PTHR43190:SF3">
    <property type="entry name" value="N-ACETYL-D-GLUCOSAMINE KINASE"/>
    <property type="match status" value="1"/>
</dbReference>
<dbReference type="InterPro" id="IPR052519">
    <property type="entry name" value="Euk-type_GlcNAc_Kinase"/>
</dbReference>